<evidence type="ECO:0000256" key="5">
    <source>
        <dbReference type="ARBA" id="ARBA00022771"/>
    </source>
</evidence>
<dbReference type="GO" id="GO:0000978">
    <property type="term" value="F:RNA polymerase II cis-regulatory region sequence-specific DNA binding"/>
    <property type="evidence" value="ECO:0007669"/>
    <property type="project" value="UniProtKB-ARBA"/>
</dbReference>
<evidence type="ECO:0000256" key="15">
    <source>
        <dbReference type="PROSITE-ProRule" id="PRU00042"/>
    </source>
</evidence>
<organism evidence="18 19">
    <name type="scientific">Crotalus adamanteus</name>
    <name type="common">Eastern diamondback rattlesnake</name>
    <dbReference type="NCBI Taxonomy" id="8729"/>
    <lineage>
        <taxon>Eukaryota</taxon>
        <taxon>Metazoa</taxon>
        <taxon>Chordata</taxon>
        <taxon>Craniata</taxon>
        <taxon>Vertebrata</taxon>
        <taxon>Euteleostomi</taxon>
        <taxon>Lepidosauria</taxon>
        <taxon>Squamata</taxon>
        <taxon>Bifurcata</taxon>
        <taxon>Unidentata</taxon>
        <taxon>Episquamata</taxon>
        <taxon>Toxicofera</taxon>
        <taxon>Serpentes</taxon>
        <taxon>Colubroidea</taxon>
        <taxon>Viperidae</taxon>
        <taxon>Crotalinae</taxon>
        <taxon>Crotalus</taxon>
    </lineage>
</organism>
<evidence type="ECO:0000256" key="13">
    <source>
        <dbReference type="ARBA" id="ARBA00080469"/>
    </source>
</evidence>
<comment type="subunit">
    <text evidence="11">Interacts with BPTF.</text>
</comment>
<feature type="domain" description="C2H2-type" evidence="17">
    <location>
        <begin position="332"/>
        <end position="359"/>
    </location>
</feature>
<dbReference type="FunFam" id="3.30.160.60:FF:000780">
    <property type="entry name" value="myc-associated zinc finger protein isoform X1"/>
    <property type="match status" value="1"/>
</dbReference>
<evidence type="ECO:0000256" key="6">
    <source>
        <dbReference type="ARBA" id="ARBA00022833"/>
    </source>
</evidence>
<name>A0AAW1B0B1_CROAD</name>
<evidence type="ECO:0000256" key="7">
    <source>
        <dbReference type="ARBA" id="ARBA00023015"/>
    </source>
</evidence>
<keyword evidence="6" id="KW-0862">Zinc</keyword>
<gene>
    <name evidence="18" type="ORF">NXF25_018791</name>
</gene>
<dbReference type="Pfam" id="PF00096">
    <property type="entry name" value="zf-C2H2"/>
    <property type="match status" value="3"/>
</dbReference>
<keyword evidence="9" id="KW-0804">Transcription</keyword>
<comment type="caution">
    <text evidence="18">The sequence shown here is derived from an EMBL/GenBank/DDBJ whole genome shotgun (WGS) entry which is preliminary data.</text>
</comment>
<dbReference type="InterPro" id="IPR036236">
    <property type="entry name" value="Znf_C2H2_sf"/>
</dbReference>
<evidence type="ECO:0000313" key="19">
    <source>
        <dbReference type="Proteomes" id="UP001474421"/>
    </source>
</evidence>
<feature type="domain" description="C2H2-type" evidence="17">
    <location>
        <begin position="243"/>
        <end position="270"/>
    </location>
</feature>
<dbReference type="EMBL" id="JAOTOJ010000009">
    <property type="protein sequence ID" value="KAK9395430.1"/>
    <property type="molecule type" value="Genomic_DNA"/>
</dbReference>
<dbReference type="Gene3D" id="3.30.160.60">
    <property type="entry name" value="Classic Zinc Finger"/>
    <property type="match status" value="5"/>
</dbReference>
<comment type="subcellular location">
    <subcellularLocation>
        <location evidence="1">Nucleus</location>
    </subcellularLocation>
</comment>
<evidence type="ECO:0000256" key="4">
    <source>
        <dbReference type="ARBA" id="ARBA00022737"/>
    </source>
</evidence>
<dbReference type="Pfam" id="PF13894">
    <property type="entry name" value="zf-C2H2_4"/>
    <property type="match status" value="1"/>
</dbReference>
<keyword evidence="4" id="KW-0677">Repeat</keyword>
<keyword evidence="7" id="KW-0805">Transcription regulation</keyword>
<dbReference type="GO" id="GO:0005634">
    <property type="term" value="C:nucleus"/>
    <property type="evidence" value="ECO:0007669"/>
    <property type="project" value="UniProtKB-SubCell"/>
</dbReference>
<keyword evidence="2" id="KW-0597">Phosphoprotein</keyword>
<evidence type="ECO:0000256" key="10">
    <source>
        <dbReference type="ARBA" id="ARBA00023242"/>
    </source>
</evidence>
<evidence type="ECO:0000256" key="11">
    <source>
        <dbReference type="ARBA" id="ARBA00066158"/>
    </source>
</evidence>
<dbReference type="FunFam" id="3.30.160.60:FF:000108">
    <property type="entry name" value="Vascular endothelial zinc finger 1"/>
    <property type="match status" value="1"/>
</dbReference>
<dbReference type="GO" id="GO:0000981">
    <property type="term" value="F:DNA-binding transcription factor activity, RNA polymerase II-specific"/>
    <property type="evidence" value="ECO:0007669"/>
    <property type="project" value="UniProtKB-ARBA"/>
</dbReference>
<dbReference type="PROSITE" id="PS00028">
    <property type="entry name" value="ZINC_FINGER_C2H2_1"/>
    <property type="match status" value="5"/>
</dbReference>
<dbReference type="FunFam" id="3.30.160.60:FF:000859">
    <property type="entry name" value="myc-associated zinc finger protein isoform X2"/>
    <property type="match status" value="1"/>
</dbReference>
<evidence type="ECO:0000256" key="3">
    <source>
        <dbReference type="ARBA" id="ARBA00022723"/>
    </source>
</evidence>
<keyword evidence="3" id="KW-0479">Metal-binding</keyword>
<sequence>MVTALASPPNQQAPHVGSLVRSCAQTLWCGRERARAQEPISVRAEESSRRCLLALSPSHLTPPARATLLLLPTRSPSLPDPPSRRAEPPPPLVTAAMDPSNWSSFIFQSHTQNPLQVGTEIQSRFFAAQGCSQSPFQTATTTAPPQQTSTPAESLQVDLLPVLAAAQETAAAAAVVAAATASAPAASTVDTAALKQQQPSASEGGSGQVVPPTQTTQAPTPQAAPANPQAAEAQKKPKSKGPYICSLCAKEFKNGYNLRRHEAIHTGAKAARAGPTTMKMPTMVPLSLLSVSAIGGTAPATPAPAEGTGNTAGSGAGLVTTTASGKRIRKNHACEMCGKAFRDVYHLNRHKLSHSDEKPYQCPVCQQRFKRKDRMSYHVRSHDGAVHKPYICSHCGKSFSRPDHLNSHVRQVHSTERPFKCETCEAAFATKDRLRAHTVRHEEKVPCHVCGKMLSAAYITDHMKVHSQGPNHVCELCNKGTGEVCPLAAAVSAPPPAAVTVLPMEGASVVSQALPTQPW</sequence>
<keyword evidence="8" id="KW-0238">DNA-binding</keyword>
<dbReference type="SMART" id="SM00355">
    <property type="entry name" value="ZnF_C2H2"/>
    <property type="match status" value="6"/>
</dbReference>
<feature type="compositionally biased region" description="Low complexity" evidence="16">
    <location>
        <begin position="211"/>
        <end position="232"/>
    </location>
</feature>
<evidence type="ECO:0000256" key="16">
    <source>
        <dbReference type="SAM" id="MobiDB-lite"/>
    </source>
</evidence>
<accession>A0AAW1B0B1</accession>
<evidence type="ECO:0000256" key="2">
    <source>
        <dbReference type="ARBA" id="ARBA00022553"/>
    </source>
</evidence>
<dbReference type="GO" id="GO:0008270">
    <property type="term" value="F:zinc ion binding"/>
    <property type="evidence" value="ECO:0007669"/>
    <property type="project" value="UniProtKB-KW"/>
</dbReference>
<dbReference type="AlphaFoldDB" id="A0AAW1B0B1"/>
<evidence type="ECO:0000259" key="17">
    <source>
        <dbReference type="PROSITE" id="PS50157"/>
    </source>
</evidence>
<feature type="domain" description="C2H2-type" evidence="17">
    <location>
        <begin position="419"/>
        <end position="446"/>
    </location>
</feature>
<evidence type="ECO:0000256" key="14">
    <source>
        <dbReference type="ARBA" id="ARBA00082285"/>
    </source>
</evidence>
<dbReference type="Pfam" id="PF13912">
    <property type="entry name" value="zf-C2H2_6"/>
    <property type="match status" value="1"/>
</dbReference>
<feature type="region of interest" description="Disordered" evidence="16">
    <location>
        <begin position="192"/>
        <end position="240"/>
    </location>
</feature>
<dbReference type="Proteomes" id="UP001474421">
    <property type="component" value="Unassembled WGS sequence"/>
</dbReference>
<evidence type="ECO:0000313" key="18">
    <source>
        <dbReference type="EMBL" id="KAK9395430.1"/>
    </source>
</evidence>
<feature type="domain" description="C2H2-type" evidence="17">
    <location>
        <begin position="390"/>
        <end position="418"/>
    </location>
</feature>
<dbReference type="PANTHER" id="PTHR23235">
    <property type="entry name" value="KRUEPPEL-LIKE TRANSCRIPTION FACTOR"/>
    <property type="match status" value="1"/>
</dbReference>
<proteinExistence type="predicted"/>
<keyword evidence="10" id="KW-0539">Nucleus</keyword>
<keyword evidence="5 15" id="KW-0863">Zinc-finger</keyword>
<feature type="compositionally biased region" description="Polar residues" evidence="16">
    <location>
        <begin position="194"/>
        <end position="203"/>
    </location>
</feature>
<evidence type="ECO:0000256" key="8">
    <source>
        <dbReference type="ARBA" id="ARBA00023125"/>
    </source>
</evidence>
<reference evidence="18 19" key="1">
    <citation type="journal article" date="2024" name="Proc. Natl. Acad. Sci. U.S.A.">
        <title>The genetic regulatory architecture and epigenomic basis for age-related changes in rattlesnake venom.</title>
        <authorList>
            <person name="Hogan M.P."/>
            <person name="Holding M.L."/>
            <person name="Nystrom G.S."/>
            <person name="Colston T.J."/>
            <person name="Bartlett D.A."/>
            <person name="Mason A.J."/>
            <person name="Ellsworth S.A."/>
            <person name="Rautsaw R.M."/>
            <person name="Lawrence K.C."/>
            <person name="Strickland J.L."/>
            <person name="He B."/>
            <person name="Fraser P."/>
            <person name="Margres M.J."/>
            <person name="Gilbert D.M."/>
            <person name="Gibbs H.L."/>
            <person name="Parkinson C.L."/>
            <person name="Rokyta D.R."/>
        </authorList>
    </citation>
    <scope>NUCLEOTIDE SEQUENCE [LARGE SCALE GENOMIC DNA]</scope>
    <source>
        <strain evidence="18">DRR0105</strain>
    </source>
</reference>
<dbReference type="SUPFAM" id="SSF57667">
    <property type="entry name" value="beta-beta-alpha zinc fingers"/>
    <property type="match status" value="3"/>
</dbReference>
<evidence type="ECO:0000256" key="12">
    <source>
        <dbReference type="ARBA" id="ARBA00071313"/>
    </source>
</evidence>
<evidence type="ECO:0000256" key="9">
    <source>
        <dbReference type="ARBA" id="ARBA00023163"/>
    </source>
</evidence>
<evidence type="ECO:0000256" key="1">
    <source>
        <dbReference type="ARBA" id="ARBA00004123"/>
    </source>
</evidence>
<protein>
    <recommendedName>
        <fullName evidence="12">Myc-associated zinc finger protein</fullName>
    </recommendedName>
    <alternativeName>
        <fullName evidence="13">Pur-1</fullName>
    </alternativeName>
    <alternativeName>
        <fullName evidence="14">Purine-binding transcription factor</fullName>
    </alternativeName>
</protein>
<dbReference type="FunFam" id="3.30.160.60:FF:000095">
    <property type="entry name" value="Vascular endothelial zinc finger 1"/>
    <property type="match status" value="1"/>
</dbReference>
<dbReference type="GO" id="GO:0045893">
    <property type="term" value="P:positive regulation of DNA-templated transcription"/>
    <property type="evidence" value="ECO:0007669"/>
    <property type="project" value="UniProtKB-ARBA"/>
</dbReference>
<dbReference type="PROSITE" id="PS50157">
    <property type="entry name" value="ZINC_FINGER_C2H2_2"/>
    <property type="match status" value="5"/>
</dbReference>
<keyword evidence="19" id="KW-1185">Reference proteome</keyword>
<dbReference type="InterPro" id="IPR013087">
    <property type="entry name" value="Znf_C2H2_type"/>
</dbReference>
<feature type="domain" description="C2H2-type" evidence="17">
    <location>
        <begin position="360"/>
        <end position="387"/>
    </location>
</feature>